<dbReference type="Gene3D" id="1.10.287.950">
    <property type="entry name" value="Methyl-accepting chemotaxis protein"/>
    <property type="match status" value="1"/>
</dbReference>
<protein>
    <recommendedName>
        <fullName evidence="16">Methyl-accepting chemotaxis protein</fullName>
    </recommendedName>
</protein>
<dbReference type="PROSITE" id="PS50111">
    <property type="entry name" value="CHEMOTAXIS_TRANSDUC_2"/>
    <property type="match status" value="1"/>
</dbReference>
<evidence type="ECO:0000256" key="5">
    <source>
        <dbReference type="ARBA" id="ARBA00022989"/>
    </source>
</evidence>
<evidence type="ECO:0000256" key="10">
    <source>
        <dbReference type="SAM" id="MobiDB-lite"/>
    </source>
</evidence>
<evidence type="ECO:0000256" key="7">
    <source>
        <dbReference type="ARBA" id="ARBA00029447"/>
    </source>
</evidence>
<keyword evidence="6 11" id="KW-0472">Membrane</keyword>
<dbReference type="PROSITE" id="PS50885">
    <property type="entry name" value="HAMP"/>
    <property type="match status" value="1"/>
</dbReference>
<comment type="caution">
    <text evidence="14">The sequence shown here is derived from an EMBL/GenBank/DDBJ whole genome shotgun (WGS) entry which is preliminary data.</text>
</comment>
<organism evidence="14 15">
    <name type="scientific">Methylocystis echinoides</name>
    <dbReference type="NCBI Taxonomy" id="29468"/>
    <lineage>
        <taxon>Bacteria</taxon>
        <taxon>Pseudomonadati</taxon>
        <taxon>Pseudomonadota</taxon>
        <taxon>Alphaproteobacteria</taxon>
        <taxon>Hyphomicrobiales</taxon>
        <taxon>Methylocystaceae</taxon>
        <taxon>Methylocystis</taxon>
    </lineage>
</organism>
<proteinExistence type="inferred from homology"/>
<comment type="subcellular location">
    <subcellularLocation>
        <location evidence="1">Cell membrane</location>
        <topology evidence="1">Multi-pass membrane protein</topology>
    </subcellularLocation>
</comment>
<accession>A0A9W6GQN4</accession>
<feature type="domain" description="Methyl-accepting transducer" evidence="12">
    <location>
        <begin position="315"/>
        <end position="544"/>
    </location>
</feature>
<evidence type="ECO:0000259" key="13">
    <source>
        <dbReference type="PROSITE" id="PS50885"/>
    </source>
</evidence>
<dbReference type="Pfam" id="PF17202">
    <property type="entry name" value="sCache_3_3"/>
    <property type="match status" value="1"/>
</dbReference>
<keyword evidence="3" id="KW-0145">Chemotaxis</keyword>
<keyword evidence="9" id="KW-0175">Coiled coil</keyword>
<dbReference type="GO" id="GO:0006935">
    <property type="term" value="P:chemotaxis"/>
    <property type="evidence" value="ECO:0007669"/>
    <property type="project" value="UniProtKB-KW"/>
</dbReference>
<evidence type="ECO:0000256" key="2">
    <source>
        <dbReference type="ARBA" id="ARBA00022475"/>
    </source>
</evidence>
<keyword evidence="2" id="KW-1003">Cell membrane</keyword>
<comment type="similarity">
    <text evidence="7">Belongs to the methyl-accepting chemotaxis (MCP) protein family.</text>
</comment>
<dbReference type="EMBL" id="BSEC01000001">
    <property type="protein sequence ID" value="GLI91302.1"/>
    <property type="molecule type" value="Genomic_DNA"/>
</dbReference>
<evidence type="ECO:0000313" key="15">
    <source>
        <dbReference type="Proteomes" id="UP001144323"/>
    </source>
</evidence>
<keyword evidence="4 11" id="KW-0812">Transmembrane</keyword>
<dbReference type="SUPFAM" id="SSF58104">
    <property type="entry name" value="Methyl-accepting chemotaxis protein (MCP) signaling domain"/>
    <property type="match status" value="1"/>
</dbReference>
<dbReference type="InterPro" id="IPR003660">
    <property type="entry name" value="HAMP_dom"/>
</dbReference>
<evidence type="ECO:0000256" key="1">
    <source>
        <dbReference type="ARBA" id="ARBA00004651"/>
    </source>
</evidence>
<keyword evidence="15" id="KW-1185">Reference proteome</keyword>
<feature type="domain" description="HAMP" evidence="13">
    <location>
        <begin position="258"/>
        <end position="310"/>
    </location>
</feature>
<gene>
    <name evidence="14" type="ORF">LMG27198_02940</name>
</gene>
<dbReference type="CDD" id="cd06225">
    <property type="entry name" value="HAMP"/>
    <property type="match status" value="1"/>
</dbReference>
<dbReference type="FunFam" id="1.10.287.950:FF:000001">
    <property type="entry name" value="Methyl-accepting chemotaxis sensory transducer"/>
    <property type="match status" value="1"/>
</dbReference>
<dbReference type="Proteomes" id="UP001144323">
    <property type="component" value="Unassembled WGS sequence"/>
</dbReference>
<sequence length="580" mass="61748">MQFAAHGFVSTYGLIEAAAFAGAVVAINFYAIDAARVAVLPSREAELRLAVLARAAGQLLADSQVQTGLETNMNALRAQLESFGPPRRDGDKLYYGDHLVNGDDAIVDEVARAHGGVASIFLGDARIATNETTPDGARAIGASFEECPARDTLFGDGRLFVGEIKIFNRNHLTICEPIVVGEQVVGALFVGVERVDKELLLRAIASYEDRAERMLSSIESLHSALAARAEVEAAALADRSAFAEAARRAEAERTRVGRVQSMAMEVLSRSLKLFAQGDLTVRLGRDFPAEFGRLRDDFNEAAERLMGLVRSVVSSAGSIHGTTTNISSSADELARRTEQQAANLEETAAVLSSLTESVKKSAEGSERAAKIAEGADQEAKQGGVVVRQAVEAMQMISQSSHQISQIIGVIDEIAFQTNLLALNAGVEAARAGESGRGFAVVAAEVRVLAQRCAVAARDIKGLIQKSTQQVDSGVEMVSNTGDALDRIITQASEIHRVVVDISETVNEQAIGLQEVNVAMGQMDTMTQQNATMVDESSTATRSLSAETKKLAELVAQFRTGDEPQPRPGNADAARSGRRVA</sequence>
<dbReference type="GO" id="GO:0005886">
    <property type="term" value="C:plasma membrane"/>
    <property type="evidence" value="ECO:0007669"/>
    <property type="project" value="UniProtKB-SubCell"/>
</dbReference>
<evidence type="ECO:0000256" key="3">
    <source>
        <dbReference type="ARBA" id="ARBA00022500"/>
    </source>
</evidence>
<dbReference type="InterPro" id="IPR033463">
    <property type="entry name" value="sCache_3"/>
</dbReference>
<keyword evidence="5 11" id="KW-1133">Transmembrane helix</keyword>
<dbReference type="CDD" id="cd11386">
    <property type="entry name" value="MCP_signal"/>
    <property type="match status" value="1"/>
</dbReference>
<evidence type="ECO:0000256" key="4">
    <source>
        <dbReference type="ARBA" id="ARBA00022692"/>
    </source>
</evidence>
<name>A0A9W6GQN4_9HYPH</name>
<feature type="coiled-coil region" evidence="9">
    <location>
        <begin position="327"/>
        <end position="354"/>
    </location>
</feature>
<evidence type="ECO:0000313" key="14">
    <source>
        <dbReference type="EMBL" id="GLI91302.1"/>
    </source>
</evidence>
<dbReference type="InterPro" id="IPR051310">
    <property type="entry name" value="MCP_chemotaxis"/>
</dbReference>
<dbReference type="SMART" id="SM00283">
    <property type="entry name" value="MA"/>
    <property type="match status" value="1"/>
</dbReference>
<evidence type="ECO:0000259" key="12">
    <source>
        <dbReference type="PROSITE" id="PS50111"/>
    </source>
</evidence>
<evidence type="ECO:0000256" key="9">
    <source>
        <dbReference type="SAM" id="Coils"/>
    </source>
</evidence>
<dbReference type="GO" id="GO:0007165">
    <property type="term" value="P:signal transduction"/>
    <property type="evidence" value="ECO:0007669"/>
    <property type="project" value="UniProtKB-KW"/>
</dbReference>
<evidence type="ECO:0008006" key="16">
    <source>
        <dbReference type="Google" id="ProtNLM"/>
    </source>
</evidence>
<dbReference type="PANTHER" id="PTHR43531">
    <property type="entry name" value="PROTEIN ICFG"/>
    <property type="match status" value="1"/>
</dbReference>
<keyword evidence="8" id="KW-0807">Transducer</keyword>
<evidence type="ECO:0000256" key="8">
    <source>
        <dbReference type="PROSITE-ProRule" id="PRU00284"/>
    </source>
</evidence>
<feature type="transmembrane region" description="Helical" evidence="11">
    <location>
        <begin position="12"/>
        <end position="32"/>
    </location>
</feature>
<evidence type="ECO:0000256" key="11">
    <source>
        <dbReference type="SAM" id="Phobius"/>
    </source>
</evidence>
<dbReference type="AlphaFoldDB" id="A0A9W6GQN4"/>
<feature type="region of interest" description="Disordered" evidence="10">
    <location>
        <begin position="556"/>
        <end position="580"/>
    </location>
</feature>
<dbReference type="InterPro" id="IPR004089">
    <property type="entry name" value="MCPsignal_dom"/>
</dbReference>
<dbReference type="Pfam" id="PF00015">
    <property type="entry name" value="MCPsignal"/>
    <property type="match status" value="1"/>
</dbReference>
<evidence type="ECO:0000256" key="6">
    <source>
        <dbReference type="ARBA" id="ARBA00023136"/>
    </source>
</evidence>
<dbReference type="PANTHER" id="PTHR43531:SF11">
    <property type="entry name" value="METHYL-ACCEPTING CHEMOTAXIS PROTEIN 3"/>
    <property type="match status" value="1"/>
</dbReference>
<reference evidence="14" key="1">
    <citation type="journal article" date="2023" name="Int. J. Syst. Evol. Microbiol.">
        <title>Methylocystis iwaonis sp. nov., a type II methane-oxidizing bacterium from surface soil of a rice paddy field in Japan, and emended description of the genus Methylocystis (ex Whittenbury et al. 1970) Bowman et al. 1993.</title>
        <authorList>
            <person name="Kaise H."/>
            <person name="Sawadogo J.B."/>
            <person name="Alam M.S."/>
            <person name="Ueno C."/>
            <person name="Dianou D."/>
            <person name="Shinjo R."/>
            <person name="Asakawa S."/>
        </authorList>
    </citation>
    <scope>NUCLEOTIDE SEQUENCE</scope>
    <source>
        <strain evidence="14">LMG27198</strain>
    </source>
</reference>